<dbReference type="Pfam" id="PF08241">
    <property type="entry name" value="Methyltransf_11"/>
    <property type="match status" value="1"/>
</dbReference>
<sequence length="321" mass="35046">MADVATVPTPVQVEKTFRAYTKEQGAIYAKGRLGYHQRLYNYIYDHHVSTGGQTDSLLDIGCGPGTVARELSPRFTRTIALDPSVGMIDAARALGGATSAPEPIRFEVSTAEELGSNLSPPVADASIDLITAATAAHWFDMPGFWAAAARVLKPGGSVAIWTSSSKYIHPSMPNAAGMQQILHDFRDEYIQPYMTPGNIIAEKMYETLPMPWDLETPVVEFDESAFLRKDWNKNGTVGPDGEFFLGQQQLGLDHVERFLETVSPVTRWREAHPDDVGTDRDVVKMAVGKIASLLHEAGMEPGKEIITTGVAGALIMVKKKE</sequence>
<keyword evidence="3" id="KW-1185">Reference proteome</keyword>
<dbReference type="PANTHER" id="PTHR44942">
    <property type="entry name" value="METHYLTRANSF_11 DOMAIN-CONTAINING PROTEIN"/>
    <property type="match status" value="1"/>
</dbReference>
<dbReference type="InterPro" id="IPR051052">
    <property type="entry name" value="Diverse_substrate_MTase"/>
</dbReference>
<dbReference type="InterPro" id="IPR029063">
    <property type="entry name" value="SAM-dependent_MTases_sf"/>
</dbReference>
<dbReference type="GO" id="GO:0008757">
    <property type="term" value="F:S-adenosylmethionine-dependent methyltransferase activity"/>
    <property type="evidence" value="ECO:0007669"/>
    <property type="project" value="InterPro"/>
</dbReference>
<dbReference type="AlphaFoldDB" id="A0A010RLF6"/>
<dbReference type="Gene3D" id="3.40.50.150">
    <property type="entry name" value="Vaccinia Virus protein VP39"/>
    <property type="match status" value="1"/>
</dbReference>
<dbReference type="KEGG" id="cfj:CFIO01_01623"/>
<keyword evidence="2" id="KW-0489">Methyltransferase</keyword>
<evidence type="ECO:0000313" key="3">
    <source>
        <dbReference type="Proteomes" id="UP000020467"/>
    </source>
</evidence>
<dbReference type="eggNOG" id="KOG3010">
    <property type="taxonomic scope" value="Eukaryota"/>
</dbReference>
<dbReference type="EMBL" id="JARH01000609">
    <property type="protein sequence ID" value="EXF78784.1"/>
    <property type="molecule type" value="Genomic_DNA"/>
</dbReference>
<feature type="domain" description="Methyltransferase type 11" evidence="1">
    <location>
        <begin position="58"/>
        <end position="160"/>
    </location>
</feature>
<proteinExistence type="predicted"/>
<reference evidence="2 3" key="1">
    <citation type="submission" date="2014-02" db="EMBL/GenBank/DDBJ databases">
        <title>The genome sequence of Colletotrichum fioriniae PJ7.</title>
        <authorList>
            <person name="Baroncelli R."/>
            <person name="Thon M.R."/>
        </authorList>
    </citation>
    <scope>NUCLEOTIDE SEQUENCE [LARGE SCALE GENOMIC DNA]</scope>
    <source>
        <strain evidence="2 3">PJ7</strain>
    </source>
</reference>
<organism evidence="2 3">
    <name type="scientific">Colletotrichum fioriniae PJ7</name>
    <dbReference type="NCBI Taxonomy" id="1445577"/>
    <lineage>
        <taxon>Eukaryota</taxon>
        <taxon>Fungi</taxon>
        <taxon>Dikarya</taxon>
        <taxon>Ascomycota</taxon>
        <taxon>Pezizomycotina</taxon>
        <taxon>Sordariomycetes</taxon>
        <taxon>Hypocreomycetidae</taxon>
        <taxon>Glomerellales</taxon>
        <taxon>Glomerellaceae</taxon>
        <taxon>Colletotrichum</taxon>
        <taxon>Colletotrichum acutatum species complex</taxon>
    </lineage>
</organism>
<dbReference type="PANTHER" id="PTHR44942:SF10">
    <property type="entry name" value="METHYLTRANSFERASE TYPE 11 DOMAIN-CONTAINING PROTEIN"/>
    <property type="match status" value="1"/>
</dbReference>
<dbReference type="CDD" id="cd02440">
    <property type="entry name" value="AdoMet_MTases"/>
    <property type="match status" value="1"/>
</dbReference>
<dbReference type="OrthoDB" id="10027013at2759"/>
<dbReference type="SUPFAM" id="SSF53335">
    <property type="entry name" value="S-adenosyl-L-methionine-dependent methyltransferases"/>
    <property type="match status" value="1"/>
</dbReference>
<keyword evidence="2" id="KW-0808">Transferase</keyword>
<evidence type="ECO:0000313" key="2">
    <source>
        <dbReference type="EMBL" id="EXF78784.1"/>
    </source>
</evidence>
<comment type="caution">
    <text evidence="2">The sequence shown here is derived from an EMBL/GenBank/DDBJ whole genome shotgun (WGS) entry which is preliminary data.</text>
</comment>
<dbReference type="HOGENOM" id="CLU_049344_1_0_1"/>
<evidence type="ECO:0000259" key="1">
    <source>
        <dbReference type="Pfam" id="PF08241"/>
    </source>
</evidence>
<gene>
    <name evidence="2" type="ORF">CFIO01_01623</name>
</gene>
<accession>A0A010RLF6</accession>
<name>A0A010RLF6_9PEZI</name>
<dbReference type="InterPro" id="IPR013216">
    <property type="entry name" value="Methyltransf_11"/>
</dbReference>
<protein>
    <submittedName>
        <fullName evidence="2">Methyltransferase domain-containing protein</fullName>
    </submittedName>
</protein>
<dbReference type="GO" id="GO:0032259">
    <property type="term" value="P:methylation"/>
    <property type="evidence" value="ECO:0007669"/>
    <property type="project" value="UniProtKB-KW"/>
</dbReference>
<dbReference type="Proteomes" id="UP000020467">
    <property type="component" value="Unassembled WGS sequence"/>
</dbReference>